<evidence type="ECO:0000256" key="7">
    <source>
        <dbReference type="SAM" id="SignalP"/>
    </source>
</evidence>
<feature type="region of interest" description="Disordered" evidence="6">
    <location>
        <begin position="32"/>
        <end position="52"/>
    </location>
</feature>
<feature type="chain" id="PRO_5021328295" evidence="7">
    <location>
        <begin position="28"/>
        <end position="388"/>
    </location>
</feature>
<dbReference type="Proteomes" id="UP000316621">
    <property type="component" value="Chromosome 3"/>
</dbReference>
<dbReference type="Pfam" id="PF02485">
    <property type="entry name" value="Branch"/>
    <property type="match status" value="1"/>
</dbReference>
<dbReference type="Gramene" id="RZC54028">
    <property type="protein sequence ID" value="RZC54028"/>
    <property type="gene ID" value="C5167_012873"/>
</dbReference>
<keyword evidence="5" id="KW-0325">Glycoprotein</keyword>
<dbReference type="AlphaFoldDB" id="A0A4Y7J2R0"/>
<dbReference type="OMA" id="HVDPTQK"/>
<gene>
    <name evidence="8" type="ORF">C5167_012873</name>
</gene>
<evidence type="ECO:0000256" key="5">
    <source>
        <dbReference type="ARBA" id="ARBA00023180"/>
    </source>
</evidence>
<proteinExistence type="predicted"/>
<evidence type="ECO:0000256" key="2">
    <source>
        <dbReference type="ARBA" id="ARBA00022676"/>
    </source>
</evidence>
<dbReference type="InterPro" id="IPR044174">
    <property type="entry name" value="BC10-like"/>
</dbReference>
<dbReference type="InterPro" id="IPR003406">
    <property type="entry name" value="Glyco_trans_14"/>
</dbReference>
<feature type="signal peptide" evidence="7">
    <location>
        <begin position="1"/>
        <end position="27"/>
    </location>
</feature>
<evidence type="ECO:0000256" key="1">
    <source>
        <dbReference type="ARBA" id="ARBA00004606"/>
    </source>
</evidence>
<dbReference type="PANTHER" id="PTHR31042">
    <property type="entry name" value="CORE-2/I-BRANCHING BETA-1,6-N-ACETYLGLUCOSAMINYLTRANSFERASE FAMILY PROTEIN-RELATED"/>
    <property type="match status" value="1"/>
</dbReference>
<reference evidence="8 9" key="1">
    <citation type="journal article" date="2018" name="Science">
        <title>The opium poppy genome and morphinan production.</title>
        <authorList>
            <person name="Guo L."/>
            <person name="Winzer T."/>
            <person name="Yang X."/>
            <person name="Li Y."/>
            <person name="Ning Z."/>
            <person name="He Z."/>
            <person name="Teodor R."/>
            <person name="Lu Y."/>
            <person name="Bowser T.A."/>
            <person name="Graham I.A."/>
            <person name="Ye K."/>
        </authorList>
    </citation>
    <scope>NUCLEOTIDE SEQUENCE [LARGE SCALE GENOMIC DNA]</scope>
    <source>
        <strain evidence="9">cv. HN1</strain>
        <tissue evidence="8">Leaves</tissue>
    </source>
</reference>
<protein>
    <submittedName>
        <fullName evidence="8">Uncharacterized protein</fullName>
    </submittedName>
</protein>
<name>A0A4Y7J2R0_PAPSO</name>
<keyword evidence="4" id="KW-0472">Membrane</keyword>
<keyword evidence="3" id="KW-0808">Transferase</keyword>
<organism evidence="8 9">
    <name type="scientific">Papaver somniferum</name>
    <name type="common">Opium poppy</name>
    <dbReference type="NCBI Taxonomy" id="3469"/>
    <lineage>
        <taxon>Eukaryota</taxon>
        <taxon>Viridiplantae</taxon>
        <taxon>Streptophyta</taxon>
        <taxon>Embryophyta</taxon>
        <taxon>Tracheophyta</taxon>
        <taxon>Spermatophyta</taxon>
        <taxon>Magnoliopsida</taxon>
        <taxon>Ranunculales</taxon>
        <taxon>Papaveraceae</taxon>
        <taxon>Papaveroideae</taxon>
        <taxon>Papaver</taxon>
    </lineage>
</organism>
<dbReference type="OrthoDB" id="191334at2759"/>
<evidence type="ECO:0000256" key="4">
    <source>
        <dbReference type="ARBA" id="ARBA00023136"/>
    </source>
</evidence>
<evidence type="ECO:0000313" key="8">
    <source>
        <dbReference type="EMBL" id="RZC54028.1"/>
    </source>
</evidence>
<dbReference type="GO" id="GO:0016020">
    <property type="term" value="C:membrane"/>
    <property type="evidence" value="ECO:0007669"/>
    <property type="project" value="UniProtKB-SubCell"/>
</dbReference>
<comment type="subcellular location">
    <subcellularLocation>
        <location evidence="1">Membrane</location>
        <topology evidence="1">Single-pass type II membrane protein</topology>
    </subcellularLocation>
</comment>
<dbReference type="PANTHER" id="PTHR31042:SF60">
    <property type="entry name" value="CORE-2_I-BRANCHING BETA-1,6-N-ACETYLGLUCOSAMINYLTRANSFERASE FAMILY PROTEIN"/>
    <property type="match status" value="1"/>
</dbReference>
<keyword evidence="7" id="KW-0732">Signal</keyword>
<accession>A0A4Y7J2R0</accession>
<evidence type="ECO:0000256" key="6">
    <source>
        <dbReference type="SAM" id="MobiDB-lite"/>
    </source>
</evidence>
<dbReference type="GO" id="GO:0016757">
    <property type="term" value="F:glycosyltransferase activity"/>
    <property type="evidence" value="ECO:0007669"/>
    <property type="project" value="UniProtKB-KW"/>
</dbReference>
<keyword evidence="2" id="KW-0328">Glycosyltransferase</keyword>
<sequence length="388" mass="44435">MMMLISPSPFSLCCALLLCLPLALVFTSTTTPPTTGNSGIKRNLLPPPPPPIRIPTDDESLFKLASRVNSKPFPSSSPSSPRKIAFMFLTTTPLPFSPLWELFFNQTKEIHQNHNNLYNIYIHADPNQTYDSPFTGVFNNRVIPSSKPTKRFTPSLISAARRLLAHALIHDSSNSMFALISSTCIPLHSFNFTYNTLIRSKKSFIEILPNEPGAYDRWVARGLDIMLPEIPFDRFRIGSQFFVLTRKHARLVVRDRRLWSKFKLPCLQWDVCYPEEHYFPTLMNMLDPQGCVPATLTHVDWHGRSDGHPRTYEASEVNPELIIKLRGDKLRYGGTDEDDEKKINGSDSSRMLHQKHHQDDRFLFARKFSPDSLQPLMDIAEDIIFKDF</sequence>
<evidence type="ECO:0000313" key="9">
    <source>
        <dbReference type="Proteomes" id="UP000316621"/>
    </source>
</evidence>
<dbReference type="EMBL" id="CM010717">
    <property type="protein sequence ID" value="RZC54028.1"/>
    <property type="molecule type" value="Genomic_DNA"/>
</dbReference>
<keyword evidence="9" id="KW-1185">Reference proteome</keyword>
<evidence type="ECO:0000256" key="3">
    <source>
        <dbReference type="ARBA" id="ARBA00022679"/>
    </source>
</evidence>